<protein>
    <submittedName>
        <fullName evidence="1">Uncharacterized protein</fullName>
    </submittedName>
</protein>
<proteinExistence type="predicted"/>
<evidence type="ECO:0000313" key="2">
    <source>
        <dbReference type="Proteomes" id="UP000095591"/>
    </source>
</evidence>
<organism evidence="1 2">
    <name type="scientific">Parabacteroides distasonis</name>
    <dbReference type="NCBI Taxonomy" id="823"/>
    <lineage>
        <taxon>Bacteria</taxon>
        <taxon>Pseudomonadati</taxon>
        <taxon>Bacteroidota</taxon>
        <taxon>Bacteroidia</taxon>
        <taxon>Bacteroidales</taxon>
        <taxon>Tannerellaceae</taxon>
        <taxon>Parabacteroides</taxon>
    </lineage>
</organism>
<dbReference type="AlphaFoldDB" id="A0A173V8D2"/>
<evidence type="ECO:0000313" key="1">
    <source>
        <dbReference type="EMBL" id="CUN22936.1"/>
    </source>
</evidence>
<gene>
    <name evidence="1" type="ORF">ERS852429_02703</name>
</gene>
<dbReference type="EMBL" id="CYXP01000006">
    <property type="protein sequence ID" value="CUN22936.1"/>
    <property type="molecule type" value="Genomic_DNA"/>
</dbReference>
<name>A0A173V8D2_PARDI</name>
<dbReference type="Proteomes" id="UP000095591">
    <property type="component" value="Unassembled WGS sequence"/>
</dbReference>
<reference evidence="1 2" key="1">
    <citation type="submission" date="2015-09" db="EMBL/GenBank/DDBJ databases">
        <authorList>
            <consortium name="Pathogen Informatics"/>
        </authorList>
    </citation>
    <scope>NUCLEOTIDE SEQUENCE [LARGE SCALE GENOMIC DNA]</scope>
    <source>
        <strain evidence="1 2">2789STDY5608872</strain>
    </source>
</reference>
<dbReference type="RefSeq" id="WP_057319601.1">
    <property type="nucleotide sequence ID" value="NZ_CYXP01000006.1"/>
</dbReference>
<sequence>MAEYTVQTGQNLFDVALSLYGSIEGLLDLMVNNPTLSIDSEIKSGDRLQYTPYYYEDQTVLQYYKSNNIVPSNRIGDIYFKEHTNIRMQIYCSSDKKMIGISASGEGDIYVDWGDNAEIERITLSSSYKYYSHILTSDTTVDRRIRLFGDFKLYDLDLSDLYPNKILSFAPLHMETIKINGATKLSGIDFMQMVDTNGLIEVGFTKCRLNDLSPLIGFKNAHTINLGYCNIGSGVMDKYLIGLVENYGIRRNCTINLVGSTLPSGEYKKPDVLLHPKSGMEAIWVLVNEHKESSGPWKIILNNKTYTI</sequence>
<accession>A0A173V8D2</accession>